<dbReference type="InterPro" id="IPR036922">
    <property type="entry name" value="Rieske_2Fe-2S_sf"/>
</dbReference>
<evidence type="ECO:0000259" key="6">
    <source>
        <dbReference type="PROSITE" id="PS51296"/>
    </source>
</evidence>
<organism evidence="7 8">
    <name type="scientific">Clostridium innocuum</name>
    <dbReference type="NCBI Taxonomy" id="1522"/>
    <lineage>
        <taxon>Bacteria</taxon>
        <taxon>Bacillati</taxon>
        <taxon>Bacillota</taxon>
        <taxon>Clostridia</taxon>
        <taxon>Eubacteriales</taxon>
        <taxon>Clostridiaceae</taxon>
        <taxon>Clostridium</taxon>
    </lineage>
</organism>
<keyword evidence="3" id="KW-0408">Iron</keyword>
<dbReference type="Gene3D" id="3.50.50.60">
    <property type="entry name" value="FAD/NAD(P)-binding domain"/>
    <property type="match status" value="1"/>
</dbReference>
<dbReference type="PROSITE" id="PS51296">
    <property type="entry name" value="RIESKE"/>
    <property type="match status" value="1"/>
</dbReference>
<evidence type="ECO:0000256" key="3">
    <source>
        <dbReference type="ARBA" id="ARBA00023004"/>
    </source>
</evidence>
<dbReference type="Pfam" id="PF00355">
    <property type="entry name" value="Rieske"/>
    <property type="match status" value="1"/>
</dbReference>
<dbReference type="Gene3D" id="3.30.9.10">
    <property type="entry name" value="D-Amino Acid Oxidase, subunit A, domain 2"/>
    <property type="match status" value="1"/>
</dbReference>
<dbReference type="InterPro" id="IPR036188">
    <property type="entry name" value="FAD/NAD-bd_sf"/>
</dbReference>
<dbReference type="GO" id="GO:0051537">
    <property type="term" value="F:2 iron, 2 sulfur cluster binding"/>
    <property type="evidence" value="ECO:0007669"/>
    <property type="project" value="UniProtKB-KW"/>
</dbReference>
<keyword evidence="4" id="KW-0411">Iron-sulfur</keyword>
<dbReference type="SUPFAM" id="SSF50022">
    <property type="entry name" value="ISP domain"/>
    <property type="match status" value="1"/>
</dbReference>
<dbReference type="PANTHER" id="PTHR13847">
    <property type="entry name" value="SARCOSINE DEHYDROGENASE-RELATED"/>
    <property type="match status" value="1"/>
</dbReference>
<evidence type="ECO:0000313" key="8">
    <source>
        <dbReference type="Proteomes" id="UP000030008"/>
    </source>
</evidence>
<proteinExistence type="predicted"/>
<dbReference type="InterPro" id="IPR005805">
    <property type="entry name" value="Rieske_Fe-S_prot_C"/>
</dbReference>
<dbReference type="PANTHER" id="PTHR13847:SF274">
    <property type="entry name" value="RIESKE 2FE-2S IRON-SULFUR PROTEIN YHFW-RELATED"/>
    <property type="match status" value="1"/>
</dbReference>
<evidence type="ECO:0000313" key="7">
    <source>
        <dbReference type="EMBL" id="KGJ52238.1"/>
    </source>
</evidence>
<evidence type="ECO:0000256" key="1">
    <source>
        <dbReference type="ARBA" id="ARBA00022714"/>
    </source>
</evidence>
<dbReference type="GO" id="GO:0046872">
    <property type="term" value="F:metal ion binding"/>
    <property type="evidence" value="ECO:0007669"/>
    <property type="project" value="UniProtKB-KW"/>
</dbReference>
<dbReference type="GO" id="GO:0016705">
    <property type="term" value="F:oxidoreductase activity, acting on paired donors, with incorporation or reduction of molecular oxygen"/>
    <property type="evidence" value="ECO:0007669"/>
    <property type="project" value="UniProtKB-ARBA"/>
</dbReference>
<dbReference type="RefSeq" id="WP_044906744.1">
    <property type="nucleotide sequence ID" value="NZ_JQIF01000078.1"/>
</dbReference>
<dbReference type="Pfam" id="PF01266">
    <property type="entry name" value="DAO"/>
    <property type="match status" value="1"/>
</dbReference>
<keyword evidence="1" id="KW-0001">2Fe-2S</keyword>
<sequence>MTESFWMKRNTKTTNYPTLQKETDAHIAIIGGGLTGITTAYYLAQAEEDAILLEADSLCFGASGRNTGKLTMQHGLLYANLIEHYDRILARQYYEANEEALNSIEAIIQEHHIACSFERCDSMLFTRDAVQVAKLQEEYQAYLDLHIPCTYIEKKDAPFPMEAGLRMQYQARFDPYAYGCALAEIAREGGIDIYEHSPVTDMQEEEQGYRLIVNGTCVHADIVIFATQFPFIDQGHFYFTRMYCDQESIISARVKNPLPKDMMLSIDNRVQSYNTCEDTLLYAGNTYKSGQDKAMNLQEFENTLREDFIVQEITSAWSSQDYMTFDQLPLIGKLDKHEDRVLFASGYNKWGNTTSCIAGKLLCSYALHRGSPYRMMFSPQRLSSIFSLQFVKENLNVVGAFLKSKLQKSTTAYPHIGEGTIMELDDHRYGVYRDENDELYIVDILCPHLGCTLRFNADEKTWDCPCHGSRFSYTGEIIKGPATQRLHTMHEPHNSIDPHIMNTDTADH</sequence>
<evidence type="ECO:0000256" key="5">
    <source>
        <dbReference type="ARBA" id="ARBA00023157"/>
    </source>
</evidence>
<feature type="domain" description="Rieske" evidence="6">
    <location>
        <begin position="408"/>
        <end position="490"/>
    </location>
</feature>
<evidence type="ECO:0000256" key="2">
    <source>
        <dbReference type="ARBA" id="ARBA00022723"/>
    </source>
</evidence>
<dbReference type="SUPFAM" id="SSF51905">
    <property type="entry name" value="FAD/NAD(P)-binding domain"/>
    <property type="match status" value="1"/>
</dbReference>
<reference evidence="7 8" key="1">
    <citation type="submission" date="2014-08" db="EMBL/GenBank/DDBJ databases">
        <title>Clostridium innocuum, an unnegligible vancomycin-resistant pathogen causing extra-intestinal infections.</title>
        <authorList>
            <person name="Feng Y."/>
            <person name="Chiu C.-H."/>
        </authorList>
    </citation>
    <scope>NUCLEOTIDE SEQUENCE [LARGE SCALE GENOMIC DNA]</scope>
    <source>
        <strain evidence="7 8">AN88</strain>
    </source>
</reference>
<dbReference type="InterPro" id="IPR017941">
    <property type="entry name" value="Rieske_2Fe-2S"/>
</dbReference>
<dbReference type="Proteomes" id="UP000030008">
    <property type="component" value="Unassembled WGS sequence"/>
</dbReference>
<keyword evidence="5" id="KW-1015">Disulfide bond</keyword>
<evidence type="ECO:0000256" key="4">
    <source>
        <dbReference type="ARBA" id="ARBA00023014"/>
    </source>
</evidence>
<dbReference type="Gene3D" id="2.102.10.10">
    <property type="entry name" value="Rieske [2Fe-2S] iron-sulphur domain"/>
    <property type="match status" value="1"/>
</dbReference>
<dbReference type="GO" id="GO:0005737">
    <property type="term" value="C:cytoplasm"/>
    <property type="evidence" value="ECO:0007669"/>
    <property type="project" value="TreeGrafter"/>
</dbReference>
<keyword evidence="2" id="KW-0479">Metal-binding</keyword>
<accession>A0A099I5T1</accession>
<name>A0A099I5T1_CLOIN</name>
<dbReference type="InterPro" id="IPR006076">
    <property type="entry name" value="FAD-dep_OxRdtase"/>
</dbReference>
<dbReference type="GO" id="GO:0016020">
    <property type="term" value="C:membrane"/>
    <property type="evidence" value="ECO:0007669"/>
    <property type="project" value="InterPro"/>
</dbReference>
<dbReference type="PRINTS" id="PR00162">
    <property type="entry name" value="RIESKE"/>
</dbReference>
<dbReference type="AlphaFoldDB" id="A0A099I5T1"/>
<protein>
    <submittedName>
        <fullName evidence="7">Oxidoreductase</fullName>
    </submittedName>
</protein>
<gene>
    <name evidence="7" type="ORF">CIAN88_16470</name>
</gene>
<dbReference type="GO" id="GO:0004497">
    <property type="term" value="F:monooxygenase activity"/>
    <property type="evidence" value="ECO:0007669"/>
    <property type="project" value="UniProtKB-ARBA"/>
</dbReference>
<dbReference type="EMBL" id="JQIF01000078">
    <property type="protein sequence ID" value="KGJ52238.1"/>
    <property type="molecule type" value="Genomic_DNA"/>
</dbReference>
<comment type="caution">
    <text evidence="7">The sequence shown here is derived from an EMBL/GenBank/DDBJ whole genome shotgun (WGS) entry which is preliminary data.</text>
</comment>